<feature type="transmembrane region" description="Helical" evidence="4">
    <location>
        <begin position="41"/>
        <end position="60"/>
    </location>
</feature>
<feature type="transmembrane region" description="Helical" evidence="4">
    <location>
        <begin position="66"/>
        <end position="87"/>
    </location>
</feature>
<evidence type="ECO:0000256" key="4">
    <source>
        <dbReference type="SAM" id="Phobius"/>
    </source>
</evidence>
<dbReference type="Pfam" id="PF07690">
    <property type="entry name" value="MFS_1"/>
    <property type="match status" value="1"/>
</dbReference>
<keyword evidence="1 4" id="KW-0812">Transmembrane</keyword>
<proteinExistence type="predicted"/>
<evidence type="ECO:0000256" key="3">
    <source>
        <dbReference type="ARBA" id="ARBA00023136"/>
    </source>
</evidence>
<keyword evidence="3 4" id="KW-0472">Membrane</keyword>
<evidence type="ECO:0000259" key="5">
    <source>
        <dbReference type="PROSITE" id="PS50850"/>
    </source>
</evidence>
<sequence length="96" mass="9949">MEAEYGVTSAHAALVPFSAIAGTVTGSVLWGAIADLYGRKASILLSAVMFVGTSICGAMPSLGWHIFMCFLMGLAAGGMLPVTYALLRCSPNRPPI</sequence>
<gene>
    <name evidence="6" type="ORF">RPR59_14700</name>
</gene>
<evidence type="ECO:0000313" key="7">
    <source>
        <dbReference type="Proteomes" id="UP001302249"/>
    </source>
</evidence>
<reference evidence="6 7" key="1">
    <citation type="submission" date="2023-09" db="EMBL/GenBank/DDBJ databases">
        <authorList>
            <person name="Rey-Velasco X."/>
        </authorList>
    </citation>
    <scope>NUCLEOTIDE SEQUENCE [LARGE SCALE GENOMIC DNA]</scope>
    <source>
        <strain evidence="6 7">W311</strain>
    </source>
</reference>
<dbReference type="InterPro" id="IPR036259">
    <property type="entry name" value="MFS_trans_sf"/>
</dbReference>
<feature type="transmembrane region" description="Helical" evidence="4">
    <location>
        <begin position="12"/>
        <end position="34"/>
    </location>
</feature>
<accession>A0ABZ0B8A5</accession>
<dbReference type="EMBL" id="CP135076">
    <property type="protein sequence ID" value="WNO53660.1"/>
    <property type="molecule type" value="Genomic_DNA"/>
</dbReference>
<evidence type="ECO:0000313" key="6">
    <source>
        <dbReference type="EMBL" id="WNO53660.1"/>
    </source>
</evidence>
<keyword evidence="7" id="KW-1185">Reference proteome</keyword>
<dbReference type="Proteomes" id="UP001302249">
    <property type="component" value="Chromosome"/>
</dbReference>
<dbReference type="Gene3D" id="1.20.1250.20">
    <property type="entry name" value="MFS general substrate transporter like domains"/>
    <property type="match status" value="1"/>
</dbReference>
<keyword evidence="2 4" id="KW-1133">Transmembrane helix</keyword>
<dbReference type="RefSeq" id="WP_313915325.1">
    <property type="nucleotide sequence ID" value="NZ_CP135076.1"/>
</dbReference>
<dbReference type="PROSITE" id="PS50850">
    <property type="entry name" value="MFS"/>
    <property type="match status" value="1"/>
</dbReference>
<organism evidence="6 7">
    <name type="scientific">Stakelama saccharophila</name>
    <dbReference type="NCBI Taxonomy" id="3075605"/>
    <lineage>
        <taxon>Bacteria</taxon>
        <taxon>Pseudomonadati</taxon>
        <taxon>Pseudomonadota</taxon>
        <taxon>Alphaproteobacteria</taxon>
        <taxon>Sphingomonadales</taxon>
        <taxon>Sphingomonadaceae</taxon>
        <taxon>Stakelama</taxon>
    </lineage>
</organism>
<evidence type="ECO:0000256" key="1">
    <source>
        <dbReference type="ARBA" id="ARBA00022692"/>
    </source>
</evidence>
<feature type="domain" description="Major facilitator superfamily (MFS) profile" evidence="5">
    <location>
        <begin position="1"/>
        <end position="96"/>
    </location>
</feature>
<protein>
    <submittedName>
        <fullName evidence="6">MFS transporter</fullName>
    </submittedName>
</protein>
<name>A0ABZ0B8A5_9SPHN</name>
<dbReference type="InterPro" id="IPR011701">
    <property type="entry name" value="MFS"/>
</dbReference>
<dbReference type="InterPro" id="IPR020846">
    <property type="entry name" value="MFS_dom"/>
</dbReference>
<evidence type="ECO:0000256" key="2">
    <source>
        <dbReference type="ARBA" id="ARBA00022989"/>
    </source>
</evidence>
<dbReference type="SUPFAM" id="SSF103473">
    <property type="entry name" value="MFS general substrate transporter"/>
    <property type="match status" value="1"/>
</dbReference>